<proteinExistence type="predicted"/>
<keyword evidence="2" id="KW-0472">Membrane</keyword>
<sequence length="166" mass="17832">MMTVVEDLCLLPSAVCMGCTFWSVGGLLFDIAGFGVLVFDLVRTQELVLQKNDALEEELRGLRELQKRVDTAMSSGRTGILDPARFGDAAFVYSSRQAAERGEVIGLGSRETSRVLIRALESNVAARKQLTVSASATIRNTEVAVLLIVVGFLGQLLGALPGELCN</sequence>
<evidence type="ECO:0000313" key="4">
    <source>
        <dbReference type="Proteomes" id="UP000632063"/>
    </source>
</evidence>
<dbReference type="RefSeq" id="WP_192147027.1">
    <property type="nucleotide sequence ID" value="NZ_JACYXI010000002.1"/>
</dbReference>
<comment type="caution">
    <text evidence="3">The sequence shown here is derived from an EMBL/GenBank/DDBJ whole genome shotgun (WGS) entry which is preliminary data.</text>
</comment>
<keyword evidence="2" id="KW-0812">Transmembrane</keyword>
<keyword evidence="4" id="KW-1185">Reference proteome</keyword>
<evidence type="ECO:0000256" key="1">
    <source>
        <dbReference type="SAM" id="Coils"/>
    </source>
</evidence>
<evidence type="ECO:0000313" key="3">
    <source>
        <dbReference type="EMBL" id="MBD8890885.1"/>
    </source>
</evidence>
<organism evidence="3 4">
    <name type="scientific">Roseibium litorale</name>
    <dbReference type="NCBI Taxonomy" id="2803841"/>
    <lineage>
        <taxon>Bacteria</taxon>
        <taxon>Pseudomonadati</taxon>
        <taxon>Pseudomonadota</taxon>
        <taxon>Alphaproteobacteria</taxon>
        <taxon>Hyphomicrobiales</taxon>
        <taxon>Stappiaceae</taxon>
        <taxon>Roseibium</taxon>
    </lineage>
</organism>
<reference evidence="3 4" key="2">
    <citation type="journal article" date="2021" name="Int. J. Syst. Evol. Microbiol.">
        <title>Roseibium litorale sp. nov., isolated from a tidal flat sediment and proposal for the reclassification of Labrenzia polysiphoniae as Roseibium polysiphoniae comb. nov.</title>
        <authorList>
            <person name="Liu Y."/>
            <person name="Pei T."/>
            <person name="Du J."/>
            <person name="Chao M."/>
            <person name="Deng M.R."/>
            <person name="Zhu H."/>
        </authorList>
    </citation>
    <scope>NUCLEOTIDE SEQUENCE [LARGE SCALE GENOMIC DNA]</scope>
    <source>
        <strain evidence="3 4">4C16A</strain>
    </source>
</reference>
<name>A0ABR9CJ69_9HYPH</name>
<keyword evidence="2" id="KW-1133">Transmembrane helix</keyword>
<feature type="transmembrane region" description="Helical" evidence="2">
    <location>
        <begin position="20"/>
        <end position="42"/>
    </location>
</feature>
<feature type="coiled-coil region" evidence="1">
    <location>
        <begin position="45"/>
        <end position="72"/>
    </location>
</feature>
<protein>
    <submittedName>
        <fullName evidence="3">Uncharacterized protein</fullName>
    </submittedName>
</protein>
<reference evidence="4" key="1">
    <citation type="submission" date="2020-09" db="EMBL/GenBank/DDBJ databases">
        <title>The genome sequence of strain Labrenzia suaedae 4C16A.</title>
        <authorList>
            <person name="Liu Y."/>
        </authorList>
    </citation>
    <scope>NUCLEOTIDE SEQUENCE [LARGE SCALE GENOMIC DNA]</scope>
    <source>
        <strain evidence="4">4C16A</strain>
    </source>
</reference>
<accession>A0ABR9CJ69</accession>
<keyword evidence="1" id="KW-0175">Coiled coil</keyword>
<evidence type="ECO:0000256" key="2">
    <source>
        <dbReference type="SAM" id="Phobius"/>
    </source>
</evidence>
<feature type="transmembrane region" description="Helical" evidence="2">
    <location>
        <begin position="143"/>
        <end position="160"/>
    </location>
</feature>
<dbReference type="Proteomes" id="UP000632063">
    <property type="component" value="Unassembled WGS sequence"/>
</dbReference>
<dbReference type="EMBL" id="JACYXI010000002">
    <property type="protein sequence ID" value="MBD8890885.1"/>
    <property type="molecule type" value="Genomic_DNA"/>
</dbReference>
<gene>
    <name evidence="3" type="ORF">IG616_04965</name>
</gene>